<dbReference type="InterPro" id="IPR037121">
    <property type="entry name" value="Ribosomal_bL25_C"/>
</dbReference>
<evidence type="ECO:0000313" key="3">
    <source>
        <dbReference type="Proteomes" id="UP001454036"/>
    </source>
</evidence>
<dbReference type="PANTHER" id="PTHR33284">
    <property type="entry name" value="RIBOSOMAL PROTEIN L25/GLN-TRNA SYNTHETASE, ANTI-CODON-BINDING DOMAIN-CONTAINING PROTEIN"/>
    <property type="match status" value="1"/>
</dbReference>
<dbReference type="GO" id="GO:0003735">
    <property type="term" value="F:structural constituent of ribosome"/>
    <property type="evidence" value="ECO:0007669"/>
    <property type="project" value="InterPro"/>
</dbReference>
<comment type="caution">
    <text evidence="2">The sequence shown here is derived from an EMBL/GenBank/DDBJ whole genome shotgun (WGS) entry which is preliminary data.</text>
</comment>
<reference evidence="2 3" key="1">
    <citation type="submission" date="2024-01" db="EMBL/GenBank/DDBJ databases">
        <title>The complete chloroplast genome sequence of Lithospermum erythrorhizon: insights into the phylogenetic relationship among Boraginaceae species and the maternal lineages of purple gromwells.</title>
        <authorList>
            <person name="Okada T."/>
            <person name="Watanabe K."/>
        </authorList>
    </citation>
    <scope>NUCLEOTIDE SEQUENCE [LARGE SCALE GENOMIC DNA]</scope>
</reference>
<name>A0AAV3PAL3_LITER</name>
<sequence>MSKFWRRSYHTIQAIPREISGHRVSVRERAQGRIPTVVLSPTTLSRKRLLTTETKQIKAVLDSVHLPFFCSTTFPLQIRPGSGSSTLLESGKVLPLKIHRDEATGKILNLVFVWAEDGTSLKVDVPIVFKGEDKCPGLNKGGFLRKIRPCLKFLCPAESIPPKIEVDVSNLDIGEKVYMHDVTVDPYLKLLSKDDSIPICKIGSTEMDNYEVAK</sequence>
<organism evidence="2 3">
    <name type="scientific">Lithospermum erythrorhizon</name>
    <name type="common">Purple gromwell</name>
    <name type="synonym">Lithospermum officinale var. erythrorhizon</name>
    <dbReference type="NCBI Taxonomy" id="34254"/>
    <lineage>
        <taxon>Eukaryota</taxon>
        <taxon>Viridiplantae</taxon>
        <taxon>Streptophyta</taxon>
        <taxon>Embryophyta</taxon>
        <taxon>Tracheophyta</taxon>
        <taxon>Spermatophyta</taxon>
        <taxon>Magnoliopsida</taxon>
        <taxon>eudicotyledons</taxon>
        <taxon>Gunneridae</taxon>
        <taxon>Pentapetalae</taxon>
        <taxon>asterids</taxon>
        <taxon>lamiids</taxon>
        <taxon>Boraginales</taxon>
        <taxon>Boraginaceae</taxon>
        <taxon>Boraginoideae</taxon>
        <taxon>Lithospermeae</taxon>
        <taxon>Lithospermum</taxon>
    </lineage>
</organism>
<dbReference type="Pfam" id="PF14693">
    <property type="entry name" value="Ribosomal_TL5_C"/>
    <property type="match status" value="1"/>
</dbReference>
<keyword evidence="3" id="KW-1185">Reference proteome</keyword>
<dbReference type="GO" id="GO:0006412">
    <property type="term" value="P:translation"/>
    <property type="evidence" value="ECO:0007669"/>
    <property type="project" value="InterPro"/>
</dbReference>
<dbReference type="GO" id="GO:0008097">
    <property type="term" value="F:5S rRNA binding"/>
    <property type="evidence" value="ECO:0007669"/>
    <property type="project" value="TreeGrafter"/>
</dbReference>
<dbReference type="Proteomes" id="UP001454036">
    <property type="component" value="Unassembled WGS sequence"/>
</dbReference>
<keyword evidence="2" id="KW-0689">Ribosomal protein</keyword>
<keyword evidence="2" id="KW-0687">Ribonucleoprotein</keyword>
<evidence type="ECO:0000259" key="1">
    <source>
        <dbReference type="Pfam" id="PF14693"/>
    </source>
</evidence>
<dbReference type="Gene3D" id="2.170.120.20">
    <property type="entry name" value="Ribosomal protein L25, beta domain"/>
    <property type="match status" value="1"/>
</dbReference>
<proteinExistence type="predicted"/>
<dbReference type="EMBL" id="BAABME010001016">
    <property type="protein sequence ID" value="GAA0147027.1"/>
    <property type="molecule type" value="Genomic_DNA"/>
</dbReference>
<dbReference type="GO" id="GO:0022625">
    <property type="term" value="C:cytosolic large ribosomal subunit"/>
    <property type="evidence" value="ECO:0007669"/>
    <property type="project" value="TreeGrafter"/>
</dbReference>
<dbReference type="InterPro" id="IPR020057">
    <property type="entry name" value="Ribosomal_bL25_b-dom"/>
</dbReference>
<protein>
    <submittedName>
        <fullName evidence="2">Ribosomal protein</fullName>
    </submittedName>
</protein>
<gene>
    <name evidence="2" type="ORF">LIER_06828</name>
</gene>
<dbReference type="SUPFAM" id="SSF50715">
    <property type="entry name" value="Ribosomal protein L25-like"/>
    <property type="match status" value="1"/>
</dbReference>
<dbReference type="FunFam" id="2.170.120.20:FF:000006">
    <property type="entry name" value="Ribosomal protein L25/Gln-tRNA synthetase, anti-codon-binding domain-containing protein"/>
    <property type="match status" value="1"/>
</dbReference>
<feature type="domain" description="Large ribosomal subunit protein bL25 beta" evidence="1">
    <location>
        <begin position="121"/>
        <end position="202"/>
    </location>
</feature>
<evidence type="ECO:0000313" key="2">
    <source>
        <dbReference type="EMBL" id="GAA0147027.1"/>
    </source>
</evidence>
<dbReference type="InterPro" id="IPR020930">
    <property type="entry name" value="Ribosomal_uL5_bac-type"/>
</dbReference>
<dbReference type="PANTHER" id="PTHR33284:SF2">
    <property type="entry name" value="RIBOSOMAL PROTEIN L25_GLN-TRNA SYNTHETASE, ANTI-CODON-BINDING DOMAIN-CONTAINING PROTEIN"/>
    <property type="match status" value="1"/>
</dbReference>
<dbReference type="InterPro" id="IPR011035">
    <property type="entry name" value="Ribosomal_bL25/Gln-tRNA_synth"/>
</dbReference>
<accession>A0AAV3PAL3</accession>
<dbReference type="AlphaFoldDB" id="A0AAV3PAL3"/>